<dbReference type="Pfam" id="PF22939">
    <property type="entry name" value="WHD_GPIID"/>
    <property type="match status" value="1"/>
</dbReference>
<feature type="domain" description="Nucleoside phosphorylase" evidence="3">
    <location>
        <begin position="229"/>
        <end position="308"/>
    </location>
</feature>
<dbReference type="HOGENOM" id="CLU_000288_34_2_1"/>
<evidence type="ECO:0000259" key="3">
    <source>
        <dbReference type="Pfam" id="PF01048"/>
    </source>
</evidence>
<name>A0A0D1X4Z5_9EURO</name>
<dbReference type="SUPFAM" id="SSF48403">
    <property type="entry name" value="Ankyrin repeat"/>
    <property type="match status" value="2"/>
</dbReference>
<dbReference type="Gene3D" id="1.25.40.20">
    <property type="entry name" value="Ankyrin repeat-containing domain"/>
    <property type="match status" value="3"/>
</dbReference>
<dbReference type="InterPro" id="IPR036770">
    <property type="entry name" value="Ankyrin_rpt-contain_sf"/>
</dbReference>
<keyword evidence="1" id="KW-0677">Repeat</keyword>
<evidence type="ECO:0000256" key="1">
    <source>
        <dbReference type="ARBA" id="ARBA00022737"/>
    </source>
</evidence>
<dbReference type="PROSITE" id="PS50088">
    <property type="entry name" value="ANK_REPEAT"/>
    <property type="match status" value="3"/>
</dbReference>
<dbReference type="Pfam" id="PF24883">
    <property type="entry name" value="NPHP3_N"/>
    <property type="match status" value="1"/>
</dbReference>
<evidence type="ECO:0000313" key="7">
    <source>
        <dbReference type="EMBL" id="KIV82741.1"/>
    </source>
</evidence>
<dbReference type="EMBL" id="KN846952">
    <property type="protein sequence ID" value="KIV82741.1"/>
    <property type="molecule type" value="Genomic_DNA"/>
</dbReference>
<dbReference type="Pfam" id="PF00023">
    <property type="entry name" value="Ank"/>
    <property type="match status" value="1"/>
</dbReference>
<dbReference type="InterPro" id="IPR056884">
    <property type="entry name" value="NPHP3-like_N"/>
</dbReference>
<feature type="repeat" description="ANK" evidence="2">
    <location>
        <begin position="926"/>
        <end position="958"/>
    </location>
</feature>
<dbReference type="STRING" id="1016849.A0A0D1X4Z5"/>
<feature type="repeat" description="ANK" evidence="2">
    <location>
        <begin position="992"/>
        <end position="1024"/>
    </location>
</feature>
<dbReference type="InterPro" id="IPR027417">
    <property type="entry name" value="P-loop_NTPase"/>
</dbReference>
<dbReference type="InterPro" id="IPR000845">
    <property type="entry name" value="Nucleoside_phosphorylase_d"/>
</dbReference>
<dbReference type="GO" id="GO:0009116">
    <property type="term" value="P:nucleoside metabolic process"/>
    <property type="evidence" value="ECO:0007669"/>
    <property type="project" value="InterPro"/>
</dbReference>
<evidence type="ECO:0000256" key="2">
    <source>
        <dbReference type="PROSITE-ProRule" id="PRU00023"/>
    </source>
</evidence>
<dbReference type="Pfam" id="PF01048">
    <property type="entry name" value="PNP_UDP_1"/>
    <property type="match status" value="1"/>
</dbReference>
<dbReference type="SMART" id="SM00248">
    <property type="entry name" value="ANK"/>
    <property type="match status" value="12"/>
</dbReference>
<accession>A0A0D1X4Z5</accession>
<dbReference type="OrthoDB" id="4160849at2759"/>
<organism evidence="7 8">
    <name type="scientific">Exophiala sideris</name>
    <dbReference type="NCBI Taxonomy" id="1016849"/>
    <lineage>
        <taxon>Eukaryota</taxon>
        <taxon>Fungi</taxon>
        <taxon>Dikarya</taxon>
        <taxon>Ascomycota</taxon>
        <taxon>Pezizomycotina</taxon>
        <taxon>Eurotiomycetes</taxon>
        <taxon>Chaetothyriomycetidae</taxon>
        <taxon>Chaetothyriales</taxon>
        <taxon>Herpotrichiellaceae</taxon>
        <taxon>Exophiala</taxon>
    </lineage>
</organism>
<reference evidence="7 8" key="1">
    <citation type="submission" date="2015-01" db="EMBL/GenBank/DDBJ databases">
        <title>The Genome Sequence of Exophiala sideris CBS121828.</title>
        <authorList>
            <consortium name="The Broad Institute Genomics Platform"/>
            <person name="Cuomo C."/>
            <person name="de Hoog S."/>
            <person name="Gorbushina A."/>
            <person name="Stielow B."/>
            <person name="Teixiera M."/>
            <person name="Abouelleil A."/>
            <person name="Chapman S.B."/>
            <person name="Priest M."/>
            <person name="Young S.K."/>
            <person name="Wortman J."/>
            <person name="Nusbaum C."/>
            <person name="Birren B."/>
        </authorList>
    </citation>
    <scope>NUCLEOTIDE SEQUENCE [LARGE SCALE GENOMIC DNA]</scope>
    <source>
        <strain evidence="7 8">CBS 121828</strain>
    </source>
</reference>
<dbReference type="Proteomes" id="UP000053599">
    <property type="component" value="Unassembled WGS sequence"/>
</dbReference>
<dbReference type="PANTHER" id="PTHR46082:SF11">
    <property type="entry name" value="AAA+ ATPASE DOMAIN-CONTAINING PROTEIN-RELATED"/>
    <property type="match status" value="1"/>
</dbReference>
<evidence type="ECO:0000313" key="8">
    <source>
        <dbReference type="Proteomes" id="UP000053599"/>
    </source>
</evidence>
<dbReference type="InterPro" id="IPR054471">
    <property type="entry name" value="GPIID_WHD"/>
</dbReference>
<dbReference type="GO" id="GO:0003824">
    <property type="term" value="F:catalytic activity"/>
    <property type="evidence" value="ECO:0007669"/>
    <property type="project" value="InterPro"/>
</dbReference>
<dbReference type="Gene3D" id="3.40.50.300">
    <property type="entry name" value="P-loop containing nucleotide triphosphate hydrolases"/>
    <property type="match status" value="1"/>
</dbReference>
<feature type="domain" description="DUF7069" evidence="5">
    <location>
        <begin position="603"/>
        <end position="652"/>
    </location>
</feature>
<dbReference type="Pfam" id="PF23239">
    <property type="entry name" value="DUF7069"/>
    <property type="match status" value="1"/>
</dbReference>
<dbReference type="InterPro" id="IPR055497">
    <property type="entry name" value="DUF7069"/>
</dbReference>
<evidence type="ECO:0000259" key="5">
    <source>
        <dbReference type="Pfam" id="PF23239"/>
    </source>
</evidence>
<dbReference type="PANTHER" id="PTHR46082">
    <property type="entry name" value="ATP/GTP-BINDING PROTEIN-RELATED"/>
    <property type="match status" value="1"/>
</dbReference>
<protein>
    <submittedName>
        <fullName evidence="7">Uncharacterized protein</fullName>
    </submittedName>
</protein>
<dbReference type="Gene3D" id="3.40.50.1580">
    <property type="entry name" value="Nucleoside phosphorylase domain"/>
    <property type="match status" value="1"/>
</dbReference>
<feature type="domain" description="Nephrocystin 3-like N-terminal" evidence="6">
    <location>
        <begin position="398"/>
        <end position="571"/>
    </location>
</feature>
<proteinExistence type="predicted"/>
<gene>
    <name evidence="7" type="ORF">PV11_04825</name>
</gene>
<keyword evidence="2" id="KW-0040">ANK repeat</keyword>
<evidence type="ECO:0000259" key="4">
    <source>
        <dbReference type="Pfam" id="PF22939"/>
    </source>
</evidence>
<dbReference type="InterPro" id="IPR035994">
    <property type="entry name" value="Nucleoside_phosphorylase_sf"/>
</dbReference>
<dbReference type="SUPFAM" id="SSF53167">
    <property type="entry name" value="Purine and uridine phosphorylases"/>
    <property type="match status" value="1"/>
</dbReference>
<dbReference type="PROSITE" id="PS50297">
    <property type="entry name" value="ANK_REP_REGION"/>
    <property type="match status" value="3"/>
</dbReference>
<dbReference type="Pfam" id="PF12796">
    <property type="entry name" value="Ank_2"/>
    <property type="match status" value="3"/>
</dbReference>
<sequence length="1394" mass="153596">MSGLLRSTLAHVPALSRDDYKVGLVFALAEELAAGKAMRDEPHAMMPGQDPQDTNSYALGRIHGHNVVLACLPDKVDGTISAATVAVNMSRTFTAMRFVLMVGIGGGIPTNSHDIRLGDIVVSGPEGTSGGIIQYDKGKIRPDGFERKGALNMPPITLLTALTNLKADHELGDSRVSQYLSDVMERYPKLKERGYGYPGADKDVLFCSCIDVKRKPCNICKHGRIARRCRKNHQQPEIHYGVIASGNMVIKDAGLRNNLSKEYGALCVEMEAAGLMNNFPCLVIRGICDYADSHKNDVWHRYAAATAAAFAKELLLYVSSDMANNEKPIREVMGILTDQLEATKRHADLTRKTLEEMRQRNIEEDILNDEEKFHDCRRSFKVSSYEADKNLNPDPEPGTCSWALNHPNFRTWRHSTHDDLLLISADPGCGKSVLVKFLVDNELRSTKEHTVCYFFFKDNDRRDTLSVALCSMLHQFFIAHFDLIGYALPAWLSNGERLQFEKNQLWQILVNAATDKAIGDITCVFDALDECGVADQAELIRDLRQFYEKARSGDSVQPVRQGRLKFLVTTRPYLKVTCHFQALLSRFPTVRLHGEEENDTLRREIDLVIRQQVSNLAKDADLDPGTRGKIEQQLLGMEQRTYLWLYLAFGEIRHTLEHSPRPAQESIKTLPVSVEDAYERILGRVGKEQRGFVRKILQIIVGTQRALTVKEMSIALGVAITERIESLHDIDIGTERVEKRIRDWCGLFVYINHSKIYLIHQTAKDFLMSNNDEVGDTFRWKGCLSAAGTQAFVGGICVDFLSVKNVDWQEAARPELYEFYSEDSGVWDGIAGFYKYSTHYWPIHFAAVQSPADRRLMKSRYELYETSNRGFWDWFNVYRRSLTPAPNFGPLTYPSQLELAALLGDEDVLRSLVLKDRDRSNLCATDGKKALAYACAYGHAGCTRILLDHGVDVNSTTPSGTALATAAEWGHDVVVTILLDYGANPDMPSVGQYGSALIVAVCKGHGTIVKILLDRGASINGLTTGDFPTALIAGIAVADGKESLVQLLLNEGANANAEVPYGFHGTALIAACSRKEATIVQQLLDHGADANAQVSCGKYGTALIAACSNSKATIVQQLLDHGAEPNSKVQHGDTGRVSIARTFRQNTAIPRYMPDPGFDSNTQPENIRDCGTALTAACFYGSFSTVQLLLEQGADVNAYARIGSYGTALIAACSRVIGDSKMVGFLLDRDADIDACAPSGVYGTALIAACFCDDSGTVQVLLDRGADVNTLASTGSYGTALIAACRSGISSLVYDLIARGADTNAQVHVGNYANALDAAAAASPITTRDELLNVLLERGTRYNVGLVTKYTDMVQYTRRHRHRVEQPLQHKGGYSLEAGIKLSRHGFARYSRSS</sequence>
<dbReference type="InterPro" id="IPR053137">
    <property type="entry name" value="NLR-like"/>
</dbReference>
<dbReference type="InterPro" id="IPR002110">
    <property type="entry name" value="Ankyrin_rpt"/>
</dbReference>
<feature type="repeat" description="ANK" evidence="2">
    <location>
        <begin position="1169"/>
        <end position="1201"/>
    </location>
</feature>
<evidence type="ECO:0000259" key="6">
    <source>
        <dbReference type="Pfam" id="PF24883"/>
    </source>
</evidence>
<feature type="domain" description="GPI inositol-deacylase winged helix" evidence="4">
    <location>
        <begin position="689"/>
        <end position="771"/>
    </location>
</feature>